<dbReference type="InterPro" id="IPR038408">
    <property type="entry name" value="GNK2_sf"/>
</dbReference>
<evidence type="ECO:0000313" key="6">
    <source>
        <dbReference type="Proteomes" id="UP001374535"/>
    </source>
</evidence>
<evidence type="ECO:0000259" key="4">
    <source>
        <dbReference type="PROSITE" id="PS51473"/>
    </source>
</evidence>
<dbReference type="PANTHER" id="PTHR32099:SF110">
    <property type="entry name" value="CYSTEINE-RICH RECEPTOR-KINASE-LIKE PROTEIN"/>
    <property type="match status" value="1"/>
</dbReference>
<dbReference type="AlphaFoldDB" id="A0AAQ3N9Y3"/>
<dbReference type="InterPro" id="IPR002902">
    <property type="entry name" value="GNK2"/>
</dbReference>
<name>A0AAQ3N9Y3_VIGMU</name>
<feature type="domain" description="Gnk2-homologous" evidence="4">
    <location>
        <begin position="142"/>
        <end position="248"/>
    </location>
</feature>
<dbReference type="Pfam" id="PF01657">
    <property type="entry name" value="Stress-antifung"/>
    <property type="match status" value="4"/>
</dbReference>
<keyword evidence="6" id="KW-1185">Reference proteome</keyword>
<evidence type="ECO:0000256" key="3">
    <source>
        <dbReference type="SAM" id="SignalP"/>
    </source>
</evidence>
<gene>
    <name evidence="5" type="ORF">V8G54_018618</name>
</gene>
<feature type="signal peptide" evidence="3">
    <location>
        <begin position="1"/>
        <end position="25"/>
    </location>
</feature>
<reference evidence="5 6" key="1">
    <citation type="journal article" date="2023" name="Life. Sci Alliance">
        <title>Evolutionary insights into 3D genome organization and epigenetic landscape of Vigna mungo.</title>
        <authorList>
            <person name="Junaid A."/>
            <person name="Singh B."/>
            <person name="Bhatia S."/>
        </authorList>
    </citation>
    <scope>NUCLEOTIDE SEQUENCE [LARGE SCALE GENOMIC DNA]</scope>
    <source>
        <strain evidence="5">Urdbean</strain>
    </source>
</reference>
<feature type="domain" description="Gnk2-homologous" evidence="4">
    <location>
        <begin position="380"/>
        <end position="487"/>
    </location>
</feature>
<protein>
    <recommendedName>
        <fullName evidence="4">Gnk2-homologous domain-containing protein</fullName>
    </recommendedName>
</protein>
<dbReference type="FunFam" id="3.30.430.20:FF:000012">
    <property type="entry name" value="Cysteine-rich receptor-like protein kinase 25"/>
    <property type="match status" value="1"/>
</dbReference>
<evidence type="ECO:0000313" key="5">
    <source>
        <dbReference type="EMBL" id="WVZ05272.1"/>
    </source>
</evidence>
<dbReference type="Gene3D" id="3.30.430.20">
    <property type="entry name" value="Gnk2 domain, C-X8-C-X2-C motif"/>
    <property type="match status" value="4"/>
</dbReference>
<dbReference type="CDD" id="cd23509">
    <property type="entry name" value="Gnk2-like"/>
    <property type="match status" value="4"/>
</dbReference>
<keyword evidence="2" id="KW-0677">Repeat</keyword>
<feature type="chain" id="PRO_5043027691" description="Gnk2-homologous domain-containing protein" evidence="3">
    <location>
        <begin position="26"/>
        <end position="525"/>
    </location>
</feature>
<evidence type="ECO:0000256" key="1">
    <source>
        <dbReference type="ARBA" id="ARBA00022729"/>
    </source>
</evidence>
<sequence>MAWNPWKFFFLCIIFFHLAIGKTKGANLPYLALDCSDPRISDNSPHQTNIRTLLSSLSSNATSNANGFYNNTIFGTDFLDTAYGLFMCRGDVLPDACKYCVANATHTLSTDTNCFLSEMGVIWYEDCMVRYSNFSFFTRVNRFPARWMCNTAFVSSDPLNFMSLLDNTLQEIVTETANSTNRYFTKQENLPDFQTLYCLGQCTQDLSFERCHDCLNHAREDIPTFSFGKQGGRVLYSSCTIRYELYPFYRLTDEGPKGLVPETHYTNRDSEYSEDPGYIFLNCSNNKIDADFISNLRTLLFDLSSNATSKSGFQTQEGTAYGLFRCRIDIDPPHLCEQCIKNATDKITSECGLAYAEAVIWYNHCWLRYSDRNFFSTAETIPRFRNLNISNSSIQYSVASELSNQLAKVANMTGDTDNKFLTDESLKLNDEQTVFILGQCSSDLSSGGCSGCLSDMIGTAIPWRSLGSVGGRVMYPSCILRFELFRFYNLTPTTPSAPLPPSPGFSISIHHDSHASKRKDNDIYP</sequence>
<organism evidence="5 6">
    <name type="scientific">Vigna mungo</name>
    <name type="common">Black gram</name>
    <name type="synonym">Phaseolus mungo</name>
    <dbReference type="NCBI Taxonomy" id="3915"/>
    <lineage>
        <taxon>Eukaryota</taxon>
        <taxon>Viridiplantae</taxon>
        <taxon>Streptophyta</taxon>
        <taxon>Embryophyta</taxon>
        <taxon>Tracheophyta</taxon>
        <taxon>Spermatophyta</taxon>
        <taxon>Magnoliopsida</taxon>
        <taxon>eudicotyledons</taxon>
        <taxon>Gunneridae</taxon>
        <taxon>Pentapetalae</taxon>
        <taxon>rosids</taxon>
        <taxon>fabids</taxon>
        <taxon>Fabales</taxon>
        <taxon>Fabaceae</taxon>
        <taxon>Papilionoideae</taxon>
        <taxon>50 kb inversion clade</taxon>
        <taxon>NPAAA clade</taxon>
        <taxon>indigoferoid/millettioid clade</taxon>
        <taxon>Phaseoleae</taxon>
        <taxon>Vigna</taxon>
    </lineage>
</organism>
<evidence type="ECO:0000256" key="2">
    <source>
        <dbReference type="ARBA" id="ARBA00022737"/>
    </source>
</evidence>
<dbReference type="Proteomes" id="UP001374535">
    <property type="component" value="Chromosome 6"/>
</dbReference>
<dbReference type="EMBL" id="CP144695">
    <property type="protein sequence ID" value="WVZ05272.1"/>
    <property type="molecule type" value="Genomic_DNA"/>
</dbReference>
<keyword evidence="1 3" id="KW-0732">Signal</keyword>
<feature type="domain" description="Gnk2-homologous" evidence="4">
    <location>
        <begin position="274"/>
        <end position="374"/>
    </location>
</feature>
<accession>A0AAQ3N9Y3</accession>
<dbReference type="PANTHER" id="PTHR32099">
    <property type="entry name" value="CYSTEINE-RICH REPEAT SECRETORY PROTEIN"/>
    <property type="match status" value="1"/>
</dbReference>
<proteinExistence type="predicted"/>
<feature type="domain" description="Gnk2-homologous" evidence="4">
    <location>
        <begin position="28"/>
        <end position="136"/>
    </location>
</feature>
<dbReference type="PROSITE" id="PS51473">
    <property type="entry name" value="GNK2"/>
    <property type="match status" value="4"/>
</dbReference>